<reference evidence="2 3" key="1">
    <citation type="submission" date="2016-05" db="EMBL/GenBank/DDBJ databases">
        <title>Compelete Genome Sequence of Bacteriochlorophyll-Synthesizing Bacterium Porphyrobacter neustonensis DSM 9434.</title>
        <authorList>
            <person name="Shi X.-L."/>
            <person name="Wu Y.-H."/>
            <person name="Cheng H."/>
            <person name="Xu L."/>
            <person name="Zhang X.-Q."/>
            <person name="Wang C.-S."/>
            <person name="Xu X.-W."/>
        </authorList>
    </citation>
    <scope>NUCLEOTIDE SEQUENCE [LARGE SCALE GENOMIC DNA]</scope>
    <source>
        <strain evidence="2 3">DSM 9434</strain>
    </source>
</reference>
<dbReference type="EMBL" id="CP016033">
    <property type="protein sequence ID" value="ANK13557.1"/>
    <property type="molecule type" value="Genomic_DNA"/>
</dbReference>
<keyword evidence="1" id="KW-0472">Membrane</keyword>
<dbReference type="AlphaFoldDB" id="A0A192D6R4"/>
<dbReference type="RefSeq" id="WP_068352182.1">
    <property type="nucleotide sequence ID" value="NZ_CP016033.1"/>
</dbReference>
<gene>
    <name evidence="2" type="ORF">A9D12_12105</name>
</gene>
<keyword evidence="1" id="KW-1133">Transmembrane helix</keyword>
<feature type="transmembrane region" description="Helical" evidence="1">
    <location>
        <begin position="68"/>
        <end position="86"/>
    </location>
</feature>
<keyword evidence="3" id="KW-1185">Reference proteome</keyword>
<proteinExistence type="predicted"/>
<organism evidence="2 3">
    <name type="scientific">Erythrobacter neustonensis</name>
    <dbReference type="NCBI Taxonomy" id="1112"/>
    <lineage>
        <taxon>Bacteria</taxon>
        <taxon>Pseudomonadati</taxon>
        <taxon>Pseudomonadota</taxon>
        <taxon>Alphaproteobacteria</taxon>
        <taxon>Sphingomonadales</taxon>
        <taxon>Erythrobacteraceae</taxon>
        <taxon>Erythrobacter/Porphyrobacter group</taxon>
        <taxon>Erythrobacter</taxon>
    </lineage>
</organism>
<dbReference type="STRING" id="1112.A9D12_12105"/>
<dbReference type="OrthoDB" id="8777999at2"/>
<dbReference type="KEGG" id="pns:A9D12_12105"/>
<evidence type="ECO:0000256" key="1">
    <source>
        <dbReference type="SAM" id="Phobius"/>
    </source>
</evidence>
<feature type="transmembrane region" description="Helical" evidence="1">
    <location>
        <begin position="148"/>
        <end position="172"/>
    </location>
</feature>
<feature type="transmembrane region" description="Helical" evidence="1">
    <location>
        <begin position="122"/>
        <end position="142"/>
    </location>
</feature>
<protein>
    <submittedName>
        <fullName evidence="2">Uncharacterized protein</fullName>
    </submittedName>
</protein>
<evidence type="ECO:0000313" key="2">
    <source>
        <dbReference type="EMBL" id="ANK13557.1"/>
    </source>
</evidence>
<dbReference type="Proteomes" id="UP000078263">
    <property type="component" value="Chromosome"/>
</dbReference>
<accession>A0A192D6R4</accession>
<name>A0A192D6R4_9SPHN</name>
<sequence>MSTPPLPFWTTAASDAVFTEPAGIAARADRFAQAIARRNRIERWTALAQLPVWGAMAGFFFYAGEWLVAAAMIAVGVGVVMILRNLTRHAALLEPRPEEPCVMHLERQYAHQLKALRSAARWYVAPVIPGVAALFAAMIAGVAEVQGWRAALSGAAVPMGVIAGIFAAVIALNRIAARQLARDIAALASLAERA</sequence>
<evidence type="ECO:0000313" key="3">
    <source>
        <dbReference type="Proteomes" id="UP000078263"/>
    </source>
</evidence>
<keyword evidence="1" id="KW-0812">Transmembrane</keyword>